<evidence type="ECO:0000256" key="6">
    <source>
        <dbReference type="ARBA" id="ARBA00022630"/>
    </source>
</evidence>
<comment type="pathway">
    <text evidence="2">Siderophore biosynthesis.</text>
</comment>
<protein>
    <recommendedName>
        <fullName evidence="5">L-ornithine N(5)-monooxygenase [NAD(P)H]</fullName>
        <ecNumber evidence="5">1.14.13.196</ecNumber>
    </recommendedName>
</protein>
<dbReference type="Proteomes" id="UP000807469">
    <property type="component" value="Unassembled WGS sequence"/>
</dbReference>
<proteinExistence type="inferred from homology"/>
<evidence type="ECO:0000256" key="7">
    <source>
        <dbReference type="ARBA" id="ARBA00022827"/>
    </source>
</evidence>
<dbReference type="EMBL" id="MU155316">
    <property type="protein sequence ID" value="KAF9475842.1"/>
    <property type="molecule type" value="Genomic_DNA"/>
</dbReference>
<evidence type="ECO:0000256" key="3">
    <source>
        <dbReference type="ARBA" id="ARBA00007588"/>
    </source>
</evidence>
<keyword evidence="12" id="KW-1133">Transmembrane helix</keyword>
<evidence type="ECO:0000256" key="4">
    <source>
        <dbReference type="ARBA" id="ARBA00010139"/>
    </source>
</evidence>
<name>A0A9P5YUI2_9AGAR</name>
<comment type="similarity">
    <text evidence="4">Belongs to the FAD-binding monooxygenase family.</text>
</comment>
<keyword evidence="12" id="KW-0812">Transmembrane</keyword>
<evidence type="ECO:0000313" key="14">
    <source>
        <dbReference type="Proteomes" id="UP000807469"/>
    </source>
</evidence>
<dbReference type="Gene3D" id="3.50.50.60">
    <property type="entry name" value="FAD/NAD(P)-binding domain"/>
    <property type="match status" value="3"/>
</dbReference>
<comment type="similarity">
    <text evidence="3">Belongs to the lysine N(6)-hydroxylase/L-ornithine N(5)-oxygenase family.</text>
</comment>
<evidence type="ECO:0000256" key="1">
    <source>
        <dbReference type="ARBA" id="ARBA00001974"/>
    </source>
</evidence>
<dbReference type="GO" id="GO:0016491">
    <property type="term" value="F:oxidoreductase activity"/>
    <property type="evidence" value="ECO:0007669"/>
    <property type="project" value="UniProtKB-KW"/>
</dbReference>
<accession>A0A9P5YUI2</accession>
<evidence type="ECO:0000256" key="10">
    <source>
        <dbReference type="ARBA" id="ARBA00047598"/>
    </source>
</evidence>
<keyword evidence="6" id="KW-0285">Flavoprotein</keyword>
<keyword evidence="8" id="KW-0521">NADP</keyword>
<dbReference type="Pfam" id="PF13450">
    <property type="entry name" value="NAD_binding_8"/>
    <property type="match status" value="1"/>
</dbReference>
<dbReference type="PANTHER" id="PTHR42877">
    <property type="entry name" value="L-ORNITHINE N(5)-MONOOXYGENASE-RELATED"/>
    <property type="match status" value="1"/>
</dbReference>
<reference evidence="13" key="1">
    <citation type="submission" date="2020-11" db="EMBL/GenBank/DDBJ databases">
        <authorList>
            <consortium name="DOE Joint Genome Institute"/>
            <person name="Ahrendt S."/>
            <person name="Riley R."/>
            <person name="Andreopoulos W."/>
            <person name="Labutti K."/>
            <person name="Pangilinan J."/>
            <person name="Ruiz-Duenas F.J."/>
            <person name="Barrasa J.M."/>
            <person name="Sanchez-Garcia M."/>
            <person name="Camarero S."/>
            <person name="Miyauchi S."/>
            <person name="Serrano A."/>
            <person name="Linde D."/>
            <person name="Babiker R."/>
            <person name="Drula E."/>
            <person name="Ayuso-Fernandez I."/>
            <person name="Pacheco R."/>
            <person name="Padilla G."/>
            <person name="Ferreira P."/>
            <person name="Barriuso J."/>
            <person name="Kellner H."/>
            <person name="Castanera R."/>
            <person name="Alfaro M."/>
            <person name="Ramirez L."/>
            <person name="Pisabarro A.G."/>
            <person name="Kuo A."/>
            <person name="Tritt A."/>
            <person name="Lipzen A."/>
            <person name="He G."/>
            <person name="Yan M."/>
            <person name="Ng V."/>
            <person name="Cullen D."/>
            <person name="Martin F."/>
            <person name="Rosso M.-N."/>
            <person name="Henrissat B."/>
            <person name="Hibbett D."/>
            <person name="Martinez A.T."/>
            <person name="Grigoriev I.V."/>
        </authorList>
    </citation>
    <scope>NUCLEOTIDE SEQUENCE</scope>
    <source>
        <strain evidence="13">CIRM-BRFM 674</strain>
    </source>
</reference>
<organism evidence="13 14">
    <name type="scientific">Pholiota conissans</name>
    <dbReference type="NCBI Taxonomy" id="109636"/>
    <lineage>
        <taxon>Eukaryota</taxon>
        <taxon>Fungi</taxon>
        <taxon>Dikarya</taxon>
        <taxon>Basidiomycota</taxon>
        <taxon>Agaricomycotina</taxon>
        <taxon>Agaricomycetes</taxon>
        <taxon>Agaricomycetidae</taxon>
        <taxon>Agaricales</taxon>
        <taxon>Agaricineae</taxon>
        <taxon>Strophariaceae</taxon>
        <taxon>Pholiota</taxon>
    </lineage>
</organism>
<dbReference type="InterPro" id="IPR036188">
    <property type="entry name" value="FAD/NAD-bd_sf"/>
</dbReference>
<evidence type="ECO:0000256" key="8">
    <source>
        <dbReference type="ARBA" id="ARBA00022857"/>
    </source>
</evidence>
<comment type="cofactor">
    <cofactor evidence="1">
        <name>FAD</name>
        <dbReference type="ChEBI" id="CHEBI:57692"/>
    </cofactor>
</comment>
<evidence type="ECO:0000256" key="5">
    <source>
        <dbReference type="ARBA" id="ARBA00012881"/>
    </source>
</evidence>
<dbReference type="InterPro" id="IPR025700">
    <property type="entry name" value="Lys/Orn_oxygenase"/>
</dbReference>
<keyword evidence="12" id="KW-0472">Membrane</keyword>
<evidence type="ECO:0000256" key="12">
    <source>
        <dbReference type="SAM" id="Phobius"/>
    </source>
</evidence>
<evidence type="ECO:0000256" key="9">
    <source>
        <dbReference type="ARBA" id="ARBA00023002"/>
    </source>
</evidence>
<gene>
    <name evidence="13" type="ORF">BDN70DRAFT_883165</name>
</gene>
<feature type="transmembrane region" description="Helical" evidence="12">
    <location>
        <begin position="12"/>
        <end position="28"/>
    </location>
</feature>
<dbReference type="OrthoDB" id="74360at2759"/>
<feature type="transmembrane region" description="Helical" evidence="12">
    <location>
        <begin position="516"/>
        <end position="534"/>
    </location>
</feature>
<comment type="caution">
    <text evidence="13">The sequence shown here is derived from an EMBL/GenBank/DDBJ whole genome shotgun (WGS) entry which is preliminary data.</text>
</comment>
<evidence type="ECO:0000313" key="13">
    <source>
        <dbReference type="EMBL" id="KAF9475842.1"/>
    </source>
</evidence>
<keyword evidence="14" id="KW-1185">Reference proteome</keyword>
<evidence type="ECO:0000256" key="11">
    <source>
        <dbReference type="ARBA" id="ARBA00049248"/>
    </source>
</evidence>
<dbReference type="InterPro" id="IPR051209">
    <property type="entry name" value="FAD-bind_Monooxygenase_sf"/>
</dbReference>
<comment type="catalytic activity">
    <reaction evidence="10">
        <text>L-ornithine + NADPH + O2 = N(5)-hydroxy-L-ornithine + NADP(+) + H2O</text>
        <dbReference type="Rhea" id="RHEA:41508"/>
        <dbReference type="ChEBI" id="CHEBI:15377"/>
        <dbReference type="ChEBI" id="CHEBI:15379"/>
        <dbReference type="ChEBI" id="CHEBI:46911"/>
        <dbReference type="ChEBI" id="CHEBI:57783"/>
        <dbReference type="ChEBI" id="CHEBI:58349"/>
        <dbReference type="ChEBI" id="CHEBI:78275"/>
        <dbReference type="EC" id="1.14.13.196"/>
    </reaction>
</comment>
<comment type="catalytic activity">
    <reaction evidence="11">
        <text>L-ornithine + NADH + O2 = N(5)-hydroxy-L-ornithine + NAD(+) + H2O</text>
        <dbReference type="Rhea" id="RHEA:41512"/>
        <dbReference type="ChEBI" id="CHEBI:15377"/>
        <dbReference type="ChEBI" id="CHEBI:15379"/>
        <dbReference type="ChEBI" id="CHEBI:46911"/>
        <dbReference type="ChEBI" id="CHEBI:57540"/>
        <dbReference type="ChEBI" id="CHEBI:57945"/>
        <dbReference type="ChEBI" id="CHEBI:78275"/>
        <dbReference type="EC" id="1.14.13.196"/>
    </reaction>
</comment>
<evidence type="ECO:0000256" key="2">
    <source>
        <dbReference type="ARBA" id="ARBA00004924"/>
    </source>
</evidence>
<keyword evidence="7" id="KW-0274">FAD</keyword>
<dbReference type="Pfam" id="PF13434">
    <property type="entry name" value="Lys_Orn_oxgnase"/>
    <property type="match status" value="1"/>
</dbReference>
<sequence>MPSDAKAPTPHVVIVGAGLAGITAAINLKTKLQFHNFTIYEQADAVGGTWRDNTYPGCGSDVPAHWYCLSTELNPNWKKYYAEQPELRVYWENLWLKHDLARHTVLSTSVLGAEWSNENQRYTVEVEDVKTGEKSAVEAEAMFYAVGGFQGPLYPKDLPGREKFKGELFHSARWRHDVILKNKRVGVIGNGCSAAQFIPQISEDPSVEVVNFCRTPQWFIPREDFTYSTWVKWIFEHLPFIMRWYRNWIMARSDMSYLIFRKNNKALINITKKILTAYIKSKAPKDQLDKLIPNYAPGCKRIIVDPDYLESLNKPNVILTWDRIESIVENGIKLKTGEVVPLDVIIFGTGYSVEVTQLKVRGSHGGTMQEYFASKGGAMAYVGTCVPGFPNLYILLGPNVASGHASVIFSQEAQINFALQLVQPVLERRAKSFEVTHEATENYNEWLQKRLQTSVWTDCVSYYQAGRNSKTRIIATFPGPASLFWWFCRRPEWNLFHAQSAEAWDRERRLSKFVKWSLLTVVMSLAVGLGLVHMGTQPAILPFVARVRQIAHSFLEHL</sequence>
<dbReference type="PANTHER" id="PTHR42877:SF4">
    <property type="entry name" value="FAD_NAD(P)-BINDING DOMAIN-CONTAINING PROTEIN-RELATED"/>
    <property type="match status" value="1"/>
</dbReference>
<dbReference type="EC" id="1.14.13.196" evidence="5"/>
<dbReference type="AlphaFoldDB" id="A0A9P5YUI2"/>
<dbReference type="SUPFAM" id="SSF51905">
    <property type="entry name" value="FAD/NAD(P)-binding domain"/>
    <property type="match status" value="1"/>
</dbReference>
<keyword evidence="9" id="KW-0560">Oxidoreductase</keyword>